<dbReference type="InterPro" id="IPR005119">
    <property type="entry name" value="LysR_subst-bd"/>
</dbReference>
<dbReference type="STRING" id="310781.SAMN05216259_103176"/>
<dbReference type="GO" id="GO:0003677">
    <property type="term" value="F:DNA binding"/>
    <property type="evidence" value="ECO:0007669"/>
    <property type="project" value="UniProtKB-KW"/>
</dbReference>
<keyword evidence="3" id="KW-0238">DNA-binding</keyword>
<dbReference type="GO" id="GO:0003700">
    <property type="term" value="F:DNA-binding transcription factor activity"/>
    <property type="evidence" value="ECO:0007669"/>
    <property type="project" value="InterPro"/>
</dbReference>
<sequence>MDGLETRQLRYFVAVAEELHFGRAAQRLGMAQPPLSKAIRDLERQLGVQLLTRTTRQVGITPAGEVFLRDARTALAAVAAAARRARQAGQSRPMLRVALKADFDGGLLAPILDAYAGLSAGSSAEVMPVELVLGGPGDQIEALHDGRADVALALTPFDEHGVDSEPLLTEPRVVALPAVDPLAARTDLCLADLAGRRLPNGSAADSGDVAPPPLGSAAVKDLSQLFNLVEVGSMVWFLPAWVARQFPRPNIAYRPLPEIPPVTLAVAWPAELRSAPVAAFVRTAQEVADAAVTATPQPRHRGPADADAAGPRQRADH</sequence>
<feature type="region of interest" description="Disordered" evidence="5">
    <location>
        <begin position="290"/>
        <end position="317"/>
    </location>
</feature>
<evidence type="ECO:0000256" key="3">
    <source>
        <dbReference type="ARBA" id="ARBA00023125"/>
    </source>
</evidence>
<reference evidence="7 8" key="1">
    <citation type="submission" date="2016-10" db="EMBL/GenBank/DDBJ databases">
        <authorList>
            <person name="de Groot N.N."/>
        </authorList>
    </citation>
    <scope>NUCLEOTIDE SEQUENCE [LARGE SCALE GENOMIC DNA]</scope>
    <source>
        <strain evidence="7 8">CGMCC 4.2022</strain>
    </source>
</reference>
<evidence type="ECO:0000256" key="2">
    <source>
        <dbReference type="ARBA" id="ARBA00023015"/>
    </source>
</evidence>
<keyword evidence="2" id="KW-0805">Transcription regulation</keyword>
<evidence type="ECO:0000313" key="8">
    <source>
        <dbReference type="Proteomes" id="UP000199341"/>
    </source>
</evidence>
<dbReference type="AlphaFoldDB" id="A0A1G9ZKR0"/>
<dbReference type="InterPro" id="IPR036390">
    <property type="entry name" value="WH_DNA-bd_sf"/>
</dbReference>
<keyword evidence="4" id="KW-0804">Transcription</keyword>
<protein>
    <submittedName>
        <fullName evidence="7">Transcriptional regulator, LysR family</fullName>
    </submittedName>
</protein>
<dbReference type="Gene3D" id="3.40.190.10">
    <property type="entry name" value="Periplasmic binding protein-like II"/>
    <property type="match status" value="2"/>
</dbReference>
<dbReference type="Pfam" id="PF03466">
    <property type="entry name" value="LysR_substrate"/>
    <property type="match status" value="1"/>
</dbReference>
<dbReference type="InterPro" id="IPR000847">
    <property type="entry name" value="LysR_HTH_N"/>
</dbReference>
<evidence type="ECO:0000256" key="1">
    <source>
        <dbReference type="ARBA" id="ARBA00009437"/>
    </source>
</evidence>
<dbReference type="InterPro" id="IPR036388">
    <property type="entry name" value="WH-like_DNA-bd_sf"/>
</dbReference>
<evidence type="ECO:0000256" key="5">
    <source>
        <dbReference type="SAM" id="MobiDB-lite"/>
    </source>
</evidence>
<keyword evidence="8" id="KW-1185">Reference proteome</keyword>
<dbReference type="CDD" id="cd08414">
    <property type="entry name" value="PBP2_LTTR_aromatics_like"/>
    <property type="match status" value="1"/>
</dbReference>
<evidence type="ECO:0000256" key="4">
    <source>
        <dbReference type="ARBA" id="ARBA00023163"/>
    </source>
</evidence>
<proteinExistence type="inferred from homology"/>
<dbReference type="Gene3D" id="1.10.10.10">
    <property type="entry name" value="Winged helix-like DNA-binding domain superfamily/Winged helix DNA-binding domain"/>
    <property type="match status" value="1"/>
</dbReference>
<dbReference type="SUPFAM" id="SSF53850">
    <property type="entry name" value="Periplasmic binding protein-like II"/>
    <property type="match status" value="1"/>
</dbReference>
<comment type="similarity">
    <text evidence="1">Belongs to the LysR transcriptional regulatory family.</text>
</comment>
<dbReference type="GO" id="GO:0032993">
    <property type="term" value="C:protein-DNA complex"/>
    <property type="evidence" value="ECO:0007669"/>
    <property type="project" value="TreeGrafter"/>
</dbReference>
<dbReference type="PANTHER" id="PTHR30346:SF0">
    <property type="entry name" value="HCA OPERON TRANSCRIPTIONAL ACTIVATOR HCAR"/>
    <property type="match status" value="1"/>
</dbReference>
<dbReference type="OrthoDB" id="79118at2"/>
<dbReference type="EMBL" id="FNIE01000003">
    <property type="protein sequence ID" value="SDN21103.1"/>
    <property type="molecule type" value="Genomic_DNA"/>
</dbReference>
<organism evidence="7 8">
    <name type="scientific">Actinacidiphila guanduensis</name>
    <dbReference type="NCBI Taxonomy" id="310781"/>
    <lineage>
        <taxon>Bacteria</taxon>
        <taxon>Bacillati</taxon>
        <taxon>Actinomycetota</taxon>
        <taxon>Actinomycetes</taxon>
        <taxon>Kitasatosporales</taxon>
        <taxon>Streptomycetaceae</taxon>
        <taxon>Actinacidiphila</taxon>
    </lineage>
</organism>
<dbReference type="SUPFAM" id="SSF46785">
    <property type="entry name" value="Winged helix' DNA-binding domain"/>
    <property type="match status" value="1"/>
</dbReference>
<feature type="domain" description="HTH lysR-type" evidence="6">
    <location>
        <begin position="4"/>
        <end position="61"/>
    </location>
</feature>
<dbReference type="FunFam" id="1.10.10.10:FF:000001">
    <property type="entry name" value="LysR family transcriptional regulator"/>
    <property type="match status" value="1"/>
</dbReference>
<accession>A0A1G9ZKR0</accession>
<dbReference type="PRINTS" id="PR00039">
    <property type="entry name" value="HTHLYSR"/>
</dbReference>
<dbReference type="Proteomes" id="UP000199341">
    <property type="component" value="Unassembled WGS sequence"/>
</dbReference>
<dbReference type="PROSITE" id="PS50931">
    <property type="entry name" value="HTH_LYSR"/>
    <property type="match status" value="1"/>
</dbReference>
<dbReference type="PANTHER" id="PTHR30346">
    <property type="entry name" value="TRANSCRIPTIONAL DUAL REGULATOR HCAR-RELATED"/>
    <property type="match status" value="1"/>
</dbReference>
<evidence type="ECO:0000313" key="7">
    <source>
        <dbReference type="EMBL" id="SDN21103.1"/>
    </source>
</evidence>
<dbReference type="Pfam" id="PF00126">
    <property type="entry name" value="HTH_1"/>
    <property type="match status" value="1"/>
</dbReference>
<dbReference type="RefSeq" id="WP_093783444.1">
    <property type="nucleotide sequence ID" value="NZ_FNIE01000003.1"/>
</dbReference>
<evidence type="ECO:0000259" key="6">
    <source>
        <dbReference type="PROSITE" id="PS50931"/>
    </source>
</evidence>
<name>A0A1G9ZKR0_9ACTN</name>
<gene>
    <name evidence="7" type="ORF">SAMN05216259_103176</name>
</gene>